<reference evidence="1" key="1">
    <citation type="journal article" date="2020" name="Stud. Mycol.">
        <title>101 Dothideomycetes genomes: a test case for predicting lifestyles and emergence of pathogens.</title>
        <authorList>
            <person name="Haridas S."/>
            <person name="Albert R."/>
            <person name="Binder M."/>
            <person name="Bloem J."/>
            <person name="Labutti K."/>
            <person name="Salamov A."/>
            <person name="Andreopoulos B."/>
            <person name="Baker S."/>
            <person name="Barry K."/>
            <person name="Bills G."/>
            <person name="Bluhm B."/>
            <person name="Cannon C."/>
            <person name="Castanera R."/>
            <person name="Culley D."/>
            <person name="Daum C."/>
            <person name="Ezra D."/>
            <person name="Gonzalez J."/>
            <person name="Henrissat B."/>
            <person name="Kuo A."/>
            <person name="Liang C."/>
            <person name="Lipzen A."/>
            <person name="Lutzoni F."/>
            <person name="Magnuson J."/>
            <person name="Mondo S."/>
            <person name="Nolan M."/>
            <person name="Ohm R."/>
            <person name="Pangilinan J."/>
            <person name="Park H.-J."/>
            <person name="Ramirez L."/>
            <person name="Alfaro M."/>
            <person name="Sun H."/>
            <person name="Tritt A."/>
            <person name="Yoshinaga Y."/>
            <person name="Zwiers L.-H."/>
            <person name="Turgeon B."/>
            <person name="Goodwin S."/>
            <person name="Spatafora J."/>
            <person name="Crous P."/>
            <person name="Grigoriev I."/>
        </authorList>
    </citation>
    <scope>NUCLEOTIDE SEQUENCE</scope>
    <source>
        <strain evidence="1">CBS 119687</strain>
    </source>
</reference>
<name>A0A6A6A739_9PLEO</name>
<gene>
    <name evidence="1" type="ORF">P153DRAFT_368974</name>
</gene>
<dbReference type="AlphaFoldDB" id="A0A6A6A739"/>
<organism evidence="1 2">
    <name type="scientific">Dothidotthia symphoricarpi CBS 119687</name>
    <dbReference type="NCBI Taxonomy" id="1392245"/>
    <lineage>
        <taxon>Eukaryota</taxon>
        <taxon>Fungi</taxon>
        <taxon>Dikarya</taxon>
        <taxon>Ascomycota</taxon>
        <taxon>Pezizomycotina</taxon>
        <taxon>Dothideomycetes</taxon>
        <taxon>Pleosporomycetidae</taxon>
        <taxon>Pleosporales</taxon>
        <taxon>Dothidotthiaceae</taxon>
        <taxon>Dothidotthia</taxon>
    </lineage>
</organism>
<protein>
    <submittedName>
        <fullName evidence="1">Uncharacterized protein</fullName>
    </submittedName>
</protein>
<dbReference type="OrthoDB" id="10005335at2759"/>
<dbReference type="GeneID" id="54409088"/>
<dbReference type="Proteomes" id="UP000799771">
    <property type="component" value="Unassembled WGS sequence"/>
</dbReference>
<sequence>MELPNESTLYPKITNHITDIIKTLQHLNQNPENLEEEVHLEPISIVGMVKLHGTHADVLVYNDDSIVFQSRNIVHLQTSKDNQGFAKAMSSKTKTLLRLRNLYIARWTQLNPSATLDPTHPVLIAGEWIGSNIQKGVAISQLSKRFVIVSVNINGKWVRDSDYIAITVPNQDIYNVSRGGRFRATLYPDDPQRTQTELEIMAEQVAARCPFAATFGVDGEGEGLVWKLAPAQYNANPALWFKTKGGKFKPTFAHPPKKQSETEEEKRHVAAAAAEIWCSEQRLEQGWDILREKSFEQGMRGLGEFLKWMQRDILVEEKTYIVEHKVDEAMLRIEIAKIAKPWFMAQIASSRD</sequence>
<keyword evidence="2" id="KW-1185">Reference proteome</keyword>
<proteinExistence type="predicted"/>
<accession>A0A6A6A739</accession>
<dbReference type="EMBL" id="ML977512">
    <property type="protein sequence ID" value="KAF2126953.1"/>
    <property type="molecule type" value="Genomic_DNA"/>
</dbReference>
<evidence type="ECO:0000313" key="2">
    <source>
        <dbReference type="Proteomes" id="UP000799771"/>
    </source>
</evidence>
<dbReference type="Gene3D" id="3.30.470.30">
    <property type="entry name" value="DNA ligase/mRNA capping enzyme"/>
    <property type="match status" value="1"/>
</dbReference>
<dbReference type="SUPFAM" id="SSF56091">
    <property type="entry name" value="DNA ligase/mRNA capping enzyme, catalytic domain"/>
    <property type="match status" value="1"/>
</dbReference>
<evidence type="ECO:0000313" key="1">
    <source>
        <dbReference type="EMBL" id="KAF2126953.1"/>
    </source>
</evidence>
<dbReference type="RefSeq" id="XP_033521345.1">
    <property type="nucleotide sequence ID" value="XM_033668656.1"/>
</dbReference>